<name>A0A5B9W6H8_9BACT</name>
<dbReference type="Proteomes" id="UP000324233">
    <property type="component" value="Chromosome"/>
</dbReference>
<sequence>MSEKRIRRSGTAWKKGEEIIDGLRELADVLRTGEPLEARFTVRKLKIAPPPQFTGEDVRRVRALLDASQAAFAGFLGVDASTVRSWEQGIRTPSVLACRMLSEIEADPGHWNRRLAACLIATDTREAPFKSDLGGQPTSKRRR</sequence>
<dbReference type="EMBL" id="CP042997">
    <property type="protein sequence ID" value="QEH36213.1"/>
    <property type="molecule type" value="Genomic_DNA"/>
</dbReference>
<dbReference type="Gene3D" id="1.10.260.40">
    <property type="entry name" value="lambda repressor-like DNA-binding domains"/>
    <property type="match status" value="1"/>
</dbReference>
<dbReference type="GO" id="GO:0003677">
    <property type="term" value="F:DNA binding"/>
    <property type="evidence" value="ECO:0007669"/>
    <property type="project" value="InterPro"/>
</dbReference>
<dbReference type="AlphaFoldDB" id="A0A5B9W6H8"/>
<evidence type="ECO:0000259" key="1">
    <source>
        <dbReference type="PROSITE" id="PS50943"/>
    </source>
</evidence>
<feature type="domain" description="HTH cro/C1-type" evidence="1">
    <location>
        <begin position="58"/>
        <end position="95"/>
    </location>
</feature>
<protein>
    <recommendedName>
        <fullName evidence="1">HTH cro/C1-type domain-containing protein</fullName>
    </recommendedName>
</protein>
<gene>
    <name evidence="2" type="ORF">OJF2_47730</name>
</gene>
<reference evidence="2 3" key="1">
    <citation type="submission" date="2019-08" db="EMBL/GenBank/DDBJ databases">
        <title>Deep-cultivation of Planctomycetes and their phenomic and genomic characterization uncovers novel biology.</title>
        <authorList>
            <person name="Wiegand S."/>
            <person name="Jogler M."/>
            <person name="Boedeker C."/>
            <person name="Pinto D."/>
            <person name="Vollmers J."/>
            <person name="Rivas-Marin E."/>
            <person name="Kohn T."/>
            <person name="Peeters S.H."/>
            <person name="Heuer A."/>
            <person name="Rast P."/>
            <person name="Oberbeckmann S."/>
            <person name="Bunk B."/>
            <person name="Jeske O."/>
            <person name="Meyerdierks A."/>
            <person name="Storesund J.E."/>
            <person name="Kallscheuer N."/>
            <person name="Luecker S."/>
            <person name="Lage O.M."/>
            <person name="Pohl T."/>
            <person name="Merkel B.J."/>
            <person name="Hornburger P."/>
            <person name="Mueller R.-W."/>
            <person name="Bruemmer F."/>
            <person name="Labrenz M."/>
            <person name="Spormann A.M."/>
            <person name="Op den Camp H."/>
            <person name="Overmann J."/>
            <person name="Amann R."/>
            <person name="Jetten M.S.M."/>
            <person name="Mascher T."/>
            <person name="Medema M.H."/>
            <person name="Devos D.P."/>
            <person name="Kaster A.-K."/>
            <person name="Ovreas L."/>
            <person name="Rohde M."/>
            <person name="Galperin M.Y."/>
            <person name="Jogler C."/>
        </authorList>
    </citation>
    <scope>NUCLEOTIDE SEQUENCE [LARGE SCALE GENOMIC DNA]</scope>
    <source>
        <strain evidence="2 3">OJF2</strain>
    </source>
</reference>
<dbReference type="Pfam" id="PF01381">
    <property type="entry name" value="HTH_3"/>
    <property type="match status" value="1"/>
</dbReference>
<dbReference type="CDD" id="cd00093">
    <property type="entry name" value="HTH_XRE"/>
    <property type="match status" value="1"/>
</dbReference>
<dbReference type="KEGG" id="agv:OJF2_47730"/>
<dbReference type="RefSeq" id="WP_148595925.1">
    <property type="nucleotide sequence ID" value="NZ_CP042997.1"/>
</dbReference>
<organism evidence="2 3">
    <name type="scientific">Aquisphaera giovannonii</name>
    <dbReference type="NCBI Taxonomy" id="406548"/>
    <lineage>
        <taxon>Bacteria</taxon>
        <taxon>Pseudomonadati</taxon>
        <taxon>Planctomycetota</taxon>
        <taxon>Planctomycetia</taxon>
        <taxon>Isosphaerales</taxon>
        <taxon>Isosphaeraceae</taxon>
        <taxon>Aquisphaera</taxon>
    </lineage>
</organism>
<accession>A0A5B9W6H8</accession>
<proteinExistence type="predicted"/>
<evidence type="ECO:0000313" key="2">
    <source>
        <dbReference type="EMBL" id="QEH36213.1"/>
    </source>
</evidence>
<keyword evidence="3" id="KW-1185">Reference proteome</keyword>
<dbReference type="InterPro" id="IPR001387">
    <property type="entry name" value="Cro/C1-type_HTH"/>
</dbReference>
<dbReference type="InterPro" id="IPR010982">
    <property type="entry name" value="Lambda_DNA-bd_dom_sf"/>
</dbReference>
<dbReference type="OrthoDB" id="9813152at2"/>
<evidence type="ECO:0000313" key="3">
    <source>
        <dbReference type="Proteomes" id="UP000324233"/>
    </source>
</evidence>
<dbReference type="PROSITE" id="PS50943">
    <property type="entry name" value="HTH_CROC1"/>
    <property type="match status" value="1"/>
</dbReference>
<dbReference type="SUPFAM" id="SSF47413">
    <property type="entry name" value="lambda repressor-like DNA-binding domains"/>
    <property type="match status" value="1"/>
</dbReference>